<evidence type="ECO:0000313" key="2">
    <source>
        <dbReference type="Proteomes" id="UP000278962"/>
    </source>
</evidence>
<reference evidence="1 2" key="1">
    <citation type="submission" date="2018-10" db="EMBL/GenBank/DDBJ databases">
        <title>Genomic Encyclopedia of Archaeal and Bacterial Type Strains, Phase II (KMG-II): from individual species to whole genera.</title>
        <authorList>
            <person name="Goeker M."/>
        </authorList>
    </citation>
    <scope>NUCLEOTIDE SEQUENCE [LARGE SCALE GENOMIC DNA]</scope>
    <source>
        <strain evidence="1 2">DSM 14954</strain>
    </source>
</reference>
<dbReference type="EMBL" id="RBIL01000001">
    <property type="protein sequence ID" value="RKQ93425.1"/>
    <property type="molecule type" value="Genomic_DNA"/>
</dbReference>
<dbReference type="RefSeq" id="WP_121251543.1">
    <property type="nucleotide sequence ID" value="NZ_RBIL01000001.1"/>
</dbReference>
<keyword evidence="2" id="KW-1185">Reference proteome</keyword>
<comment type="caution">
    <text evidence="1">The sequence shown here is derived from an EMBL/GenBank/DDBJ whole genome shotgun (WGS) entry which is preliminary data.</text>
</comment>
<dbReference type="OrthoDB" id="5245067at2"/>
<sequence length="78" mass="8621">MTTSTHELAHRANDGISVTMSWDAVTDRVTVAVTDSKTDDAFEVVVAPGERAMDVFHHPYAYRAVREDRSGARLVQTT</sequence>
<accession>A0A660LGV4</accession>
<dbReference type="AlphaFoldDB" id="A0A660LGV4"/>
<dbReference type="Proteomes" id="UP000278962">
    <property type="component" value="Unassembled WGS sequence"/>
</dbReference>
<organism evidence="1 2">
    <name type="scientific">Solirubrobacter pauli</name>
    <dbReference type="NCBI Taxonomy" id="166793"/>
    <lineage>
        <taxon>Bacteria</taxon>
        <taxon>Bacillati</taxon>
        <taxon>Actinomycetota</taxon>
        <taxon>Thermoleophilia</taxon>
        <taxon>Solirubrobacterales</taxon>
        <taxon>Solirubrobacteraceae</taxon>
        <taxon>Solirubrobacter</taxon>
    </lineage>
</organism>
<evidence type="ECO:0000313" key="1">
    <source>
        <dbReference type="EMBL" id="RKQ93425.1"/>
    </source>
</evidence>
<proteinExistence type="predicted"/>
<gene>
    <name evidence="1" type="ORF">C8N24_3292</name>
</gene>
<name>A0A660LGV4_9ACTN</name>
<protein>
    <submittedName>
        <fullName evidence="1">Uncharacterized protein</fullName>
    </submittedName>
</protein>